<proteinExistence type="predicted"/>
<name>A0A2S6BYK1_9PEZI</name>
<dbReference type="InterPro" id="IPR029058">
    <property type="entry name" value="AB_hydrolase_fold"/>
</dbReference>
<keyword evidence="3" id="KW-1185">Reference proteome</keyword>
<dbReference type="GO" id="GO:0016042">
    <property type="term" value="P:lipid catabolic process"/>
    <property type="evidence" value="ECO:0007669"/>
    <property type="project" value="InterPro"/>
</dbReference>
<dbReference type="AlphaFoldDB" id="A0A2S6BYK1"/>
<dbReference type="PANTHER" id="PTHR32015:SF1">
    <property type="entry name" value="LIPASE"/>
    <property type="match status" value="1"/>
</dbReference>
<gene>
    <name evidence="2" type="ORF">CBER1_11021</name>
</gene>
<dbReference type="SUPFAM" id="SSF53474">
    <property type="entry name" value="alpha/beta-Hydrolases"/>
    <property type="match status" value="1"/>
</dbReference>
<dbReference type="EMBL" id="PNEN01001686">
    <property type="protein sequence ID" value="PPJ52560.1"/>
    <property type="molecule type" value="Genomic_DNA"/>
</dbReference>
<sequence length="292" mass="31711">MSFKTFAALFLTAQLVAGGPVYSRDAEVLEQRQAPRNHNDFSCRSAAHPNPVIIMHGLGATYYEDLNYLESYLKTQDFCTFSITYGDYPGFPFVGGLEYINKSSVELADFVREVQTKTGAAKVDFVGHSEGAFQSLYVPKFTGVANIVQRVVAIAPPTHGTTFGNLYTLSYIGGNLTKGLVDTVLARFGCRACTDLVTDGGAVQRLTNGPIAQPGIKYTILTSRYDELVTPVETAFVNEPGVENLFVQDYCPNDPVGHIGEAYDRNVWAIVQNRLSDNPAGPTVCVKGSPGK</sequence>
<dbReference type="Proteomes" id="UP000237631">
    <property type="component" value="Unassembled WGS sequence"/>
</dbReference>
<evidence type="ECO:0000313" key="2">
    <source>
        <dbReference type="EMBL" id="PPJ52560.1"/>
    </source>
</evidence>
<evidence type="ECO:0000256" key="1">
    <source>
        <dbReference type="SAM" id="SignalP"/>
    </source>
</evidence>
<accession>A0A2S6BYK1</accession>
<dbReference type="InterPro" id="IPR002918">
    <property type="entry name" value="Lipase_EstA/Esterase_EstB"/>
</dbReference>
<comment type="caution">
    <text evidence="2">The sequence shown here is derived from an EMBL/GenBank/DDBJ whole genome shotgun (WGS) entry which is preliminary data.</text>
</comment>
<keyword evidence="1" id="KW-0732">Signal</keyword>
<dbReference type="GO" id="GO:0016298">
    <property type="term" value="F:lipase activity"/>
    <property type="evidence" value="ECO:0007669"/>
    <property type="project" value="TreeGrafter"/>
</dbReference>
<reference evidence="3" key="1">
    <citation type="journal article" date="2017" name="bioRxiv">
        <title>Conservation of a gene cluster reveals novel cercosporin biosynthetic mechanisms and extends production to the genus Colletotrichum.</title>
        <authorList>
            <person name="de Jonge R."/>
            <person name="Ebert M.K."/>
            <person name="Huitt-Roehl C.R."/>
            <person name="Pal P."/>
            <person name="Suttle J.C."/>
            <person name="Spanner R.E."/>
            <person name="Neubauer J.D."/>
            <person name="Jurick W.M.II."/>
            <person name="Stott K.A."/>
            <person name="Secor G.A."/>
            <person name="Thomma B.P.H.J."/>
            <person name="Van de Peer Y."/>
            <person name="Townsend C.A."/>
            <person name="Bolton M.D."/>
        </authorList>
    </citation>
    <scope>NUCLEOTIDE SEQUENCE [LARGE SCALE GENOMIC DNA]</scope>
    <source>
        <strain evidence="3">CBS538.71</strain>
    </source>
</reference>
<dbReference type="STRING" id="357750.A0A2S6BYK1"/>
<feature type="signal peptide" evidence="1">
    <location>
        <begin position="1"/>
        <end position="18"/>
    </location>
</feature>
<evidence type="ECO:0000313" key="3">
    <source>
        <dbReference type="Proteomes" id="UP000237631"/>
    </source>
</evidence>
<organism evidence="2 3">
    <name type="scientific">Cercospora berteroae</name>
    <dbReference type="NCBI Taxonomy" id="357750"/>
    <lineage>
        <taxon>Eukaryota</taxon>
        <taxon>Fungi</taxon>
        <taxon>Dikarya</taxon>
        <taxon>Ascomycota</taxon>
        <taxon>Pezizomycotina</taxon>
        <taxon>Dothideomycetes</taxon>
        <taxon>Dothideomycetidae</taxon>
        <taxon>Mycosphaerellales</taxon>
        <taxon>Mycosphaerellaceae</taxon>
        <taxon>Cercospora</taxon>
    </lineage>
</organism>
<dbReference type="Gene3D" id="3.40.50.1820">
    <property type="entry name" value="alpha/beta hydrolase"/>
    <property type="match status" value="1"/>
</dbReference>
<dbReference type="PANTHER" id="PTHR32015">
    <property type="entry name" value="FASTING INDUCED LIPASE"/>
    <property type="match status" value="1"/>
</dbReference>
<dbReference type="OrthoDB" id="9974421at2759"/>
<evidence type="ECO:0008006" key="4">
    <source>
        <dbReference type="Google" id="ProtNLM"/>
    </source>
</evidence>
<dbReference type="Pfam" id="PF01674">
    <property type="entry name" value="Lipase_2"/>
    <property type="match status" value="1"/>
</dbReference>
<feature type="chain" id="PRO_5015671972" description="AB hydrolase-1 domain-containing protein" evidence="1">
    <location>
        <begin position="19"/>
        <end position="292"/>
    </location>
</feature>
<protein>
    <recommendedName>
        <fullName evidence="4">AB hydrolase-1 domain-containing protein</fullName>
    </recommendedName>
</protein>